<dbReference type="EMBL" id="BLSD01000011">
    <property type="protein sequence ID" value="GFP38675.1"/>
    <property type="molecule type" value="Genomic_DNA"/>
</dbReference>
<dbReference type="EMBL" id="BLRZ01000013">
    <property type="protein sequence ID" value="GFP29502.1"/>
    <property type="molecule type" value="Genomic_DNA"/>
</dbReference>
<dbReference type="AlphaFoldDB" id="A0A6V8NGT5"/>
<gene>
    <name evidence="1" type="ORF">HKBW3S03_00089</name>
    <name evidence="2" type="ORF">HKBW3S34_00422</name>
    <name evidence="3" type="ORF">HKBW3S44_01036</name>
    <name evidence="4" type="ORF">HKBW3S47_00376</name>
</gene>
<dbReference type="Proteomes" id="UP000561271">
    <property type="component" value="Unassembled WGS sequence"/>
</dbReference>
<sequence length="65" mass="7686">MSYDPVKITVEEIKEVLPKLSRHQIIELDQRIHDYLETSLLTKASETAFSEWEDPEEDIYNADVY</sequence>
<evidence type="ECO:0000313" key="6">
    <source>
        <dbReference type="Proteomes" id="UP000569018"/>
    </source>
</evidence>
<evidence type="ECO:0000313" key="2">
    <source>
        <dbReference type="EMBL" id="GFP29502.1"/>
    </source>
</evidence>
<comment type="caution">
    <text evidence="1">The sequence shown here is derived from an EMBL/GenBank/DDBJ whole genome shotgun (WGS) entry which is preliminary data.</text>
</comment>
<dbReference type="EMBL" id="BLSC01000078">
    <property type="protein sequence ID" value="GFP37356.1"/>
    <property type="molecule type" value="Genomic_DNA"/>
</dbReference>
<reference evidence="5 6" key="1">
    <citation type="journal article" date="2020" name="Front. Microbiol.">
        <title>Single-cell genomics of novel Actinobacteria with the Wood-Ljungdahl pathway discovered in a serpentinizing system.</title>
        <authorList>
            <person name="Merino N."/>
            <person name="Kawai M."/>
            <person name="Boyd E.S."/>
            <person name="Colman D.R."/>
            <person name="McGlynn S.E."/>
            <person name="Nealson K.H."/>
            <person name="Kurokawa K."/>
            <person name="Hongoh Y."/>
        </authorList>
    </citation>
    <scope>NUCLEOTIDE SEQUENCE [LARGE SCALE GENOMIC DNA]</scope>
    <source>
        <strain evidence="1 7">S03</strain>
        <strain evidence="2 8">S34</strain>
        <strain evidence="3 5">S44</strain>
        <strain evidence="4 6">S47</strain>
    </source>
</reference>
<evidence type="ECO:0000313" key="3">
    <source>
        <dbReference type="EMBL" id="GFP37356.1"/>
    </source>
</evidence>
<proteinExistence type="predicted"/>
<dbReference type="Proteomes" id="UP000588083">
    <property type="component" value="Unassembled WGS sequence"/>
</dbReference>
<keyword evidence="8" id="KW-1185">Reference proteome</keyword>
<organism evidence="1 7">
    <name type="scientific">Candidatus Hakubella thermalkaliphila</name>
    <dbReference type="NCBI Taxonomy" id="2754717"/>
    <lineage>
        <taxon>Bacteria</taxon>
        <taxon>Bacillati</taxon>
        <taxon>Actinomycetota</taxon>
        <taxon>Actinomycetota incertae sedis</taxon>
        <taxon>Candidatus Hakubellales</taxon>
        <taxon>Candidatus Hakubellaceae</taxon>
        <taxon>Candidatus Hakubella</taxon>
    </lineage>
</organism>
<evidence type="ECO:0000313" key="4">
    <source>
        <dbReference type="EMBL" id="GFP38675.1"/>
    </source>
</evidence>
<evidence type="ECO:0000313" key="1">
    <source>
        <dbReference type="EMBL" id="GFP18584.1"/>
    </source>
</evidence>
<evidence type="ECO:0000313" key="5">
    <source>
        <dbReference type="Proteomes" id="UP000561271"/>
    </source>
</evidence>
<name>A0A6V8NGT5_9ACTN</name>
<dbReference type="Proteomes" id="UP000574717">
    <property type="component" value="Unassembled WGS sequence"/>
</dbReference>
<protein>
    <submittedName>
        <fullName evidence="1">Uncharacterized protein</fullName>
    </submittedName>
</protein>
<evidence type="ECO:0000313" key="8">
    <source>
        <dbReference type="Proteomes" id="UP000588083"/>
    </source>
</evidence>
<evidence type="ECO:0000313" key="7">
    <source>
        <dbReference type="Proteomes" id="UP000574717"/>
    </source>
</evidence>
<dbReference type="RefSeq" id="WP_176231598.1">
    <property type="nucleotide sequence ID" value="NZ_BLRU01000003.1"/>
</dbReference>
<accession>A0A6V8NGT5</accession>
<dbReference type="Proteomes" id="UP000569018">
    <property type="component" value="Unassembled WGS sequence"/>
</dbReference>
<dbReference type="EMBL" id="BLRU01000003">
    <property type="protein sequence ID" value="GFP18584.1"/>
    <property type="molecule type" value="Genomic_DNA"/>
</dbReference>